<dbReference type="AlphaFoldDB" id="A0A1L7XJX3"/>
<organism evidence="3 4">
    <name type="scientific">Phialocephala subalpina</name>
    <dbReference type="NCBI Taxonomy" id="576137"/>
    <lineage>
        <taxon>Eukaryota</taxon>
        <taxon>Fungi</taxon>
        <taxon>Dikarya</taxon>
        <taxon>Ascomycota</taxon>
        <taxon>Pezizomycotina</taxon>
        <taxon>Leotiomycetes</taxon>
        <taxon>Helotiales</taxon>
        <taxon>Mollisiaceae</taxon>
        <taxon>Phialocephala</taxon>
        <taxon>Phialocephala fortinii species complex</taxon>
    </lineage>
</organism>
<gene>
    <name evidence="3" type="ORF">PAC_15147</name>
</gene>
<dbReference type="Proteomes" id="UP000184330">
    <property type="component" value="Unassembled WGS sequence"/>
</dbReference>
<reference evidence="3 4" key="1">
    <citation type="submission" date="2016-03" db="EMBL/GenBank/DDBJ databases">
        <authorList>
            <person name="Ploux O."/>
        </authorList>
    </citation>
    <scope>NUCLEOTIDE SEQUENCE [LARGE SCALE GENOMIC DNA]</scope>
    <source>
        <strain evidence="3 4">UAMH 11012</strain>
    </source>
</reference>
<name>A0A1L7XJX3_9HELO</name>
<dbReference type="EMBL" id="FJOG01000030">
    <property type="protein sequence ID" value="CZR65247.1"/>
    <property type="molecule type" value="Genomic_DNA"/>
</dbReference>
<dbReference type="Pfam" id="PF24883">
    <property type="entry name" value="NPHP3_N"/>
    <property type="match status" value="1"/>
</dbReference>
<dbReference type="PANTHER" id="PTHR40619:SF3">
    <property type="entry name" value="FUNGAL STAND N-TERMINAL GOODBYE DOMAIN-CONTAINING PROTEIN"/>
    <property type="match status" value="1"/>
</dbReference>
<evidence type="ECO:0000313" key="4">
    <source>
        <dbReference type="Proteomes" id="UP000184330"/>
    </source>
</evidence>
<evidence type="ECO:0000259" key="2">
    <source>
        <dbReference type="Pfam" id="PF24883"/>
    </source>
</evidence>
<sequence length="422" mass="47056">MDETKRQFAMFQNTAIENVSTNYATTIQTRYQQPQIYHSPTPTYQKVSTSELLSILDVPIGAANEDLGYVLRQSNSFKTDTLGHGRWLMTTGSFNNWLAGGKSNILLVDGHSDQAKIGKISPMSVFCATFVASVVKLRSTIVLHFFCGQHATFEDPLRGPDGLLRSLICQLLLYPNTAEPNLGMLSQQELCNDLRGHKLDALRHLFQQLLQQIPTGTLVFCIIDGLSEYETRMNNSTEDLRSFVDGLQSIVRDQNQAGPTFKVLMANANKSTEIVKQIPLQERVSLRAGNVHSGPISEQDFFAEVLKAKASIEAAGSQLQGLPWTDNNIQPAQETWDMSRLRMEGASAIPEPLPWATPQRVQTLVGSERFPSPVPQQWAAAQPPPESYPYRYKGVEYEGRLNEVRVDFGPTRNMGTYSAPFE</sequence>
<dbReference type="InterPro" id="IPR056884">
    <property type="entry name" value="NPHP3-like_N"/>
</dbReference>
<feature type="domain" description="Nephrocystin 3-like N-terminal" evidence="2">
    <location>
        <begin position="83"/>
        <end position="253"/>
    </location>
</feature>
<dbReference type="STRING" id="576137.A0A1L7XJX3"/>
<evidence type="ECO:0000256" key="1">
    <source>
        <dbReference type="ARBA" id="ARBA00022737"/>
    </source>
</evidence>
<dbReference type="PANTHER" id="PTHR40619">
    <property type="entry name" value="FUNGAL STAND N-TERMINAL GOODBYE DOMAIN-CONTAINING PROTEIN"/>
    <property type="match status" value="1"/>
</dbReference>
<accession>A0A1L7XJX3</accession>
<proteinExistence type="predicted"/>
<evidence type="ECO:0000313" key="3">
    <source>
        <dbReference type="EMBL" id="CZR65247.1"/>
    </source>
</evidence>
<protein>
    <recommendedName>
        <fullName evidence="2">Nephrocystin 3-like N-terminal domain-containing protein</fullName>
    </recommendedName>
</protein>
<dbReference type="OrthoDB" id="5419927at2759"/>
<keyword evidence="4" id="KW-1185">Reference proteome</keyword>
<keyword evidence="1" id="KW-0677">Repeat</keyword>